<dbReference type="InterPro" id="IPR035595">
    <property type="entry name" value="UDP_glycos_trans_CS"/>
</dbReference>
<gene>
    <name evidence="7" type="ORF">ZIOFF_005216</name>
</gene>
<comment type="similarity">
    <text evidence="1 4">Belongs to the UDP-glycosyltransferase family.</text>
</comment>
<keyword evidence="3 4" id="KW-0808">Transferase</keyword>
<evidence type="ECO:0000259" key="6">
    <source>
        <dbReference type="Pfam" id="PF26168"/>
    </source>
</evidence>
<dbReference type="PANTHER" id="PTHR11926:SF1498">
    <property type="entry name" value="GLYCOSYLTRANSFERASE"/>
    <property type="match status" value="1"/>
</dbReference>
<dbReference type="CDD" id="cd03784">
    <property type="entry name" value="GT1_Gtf-like"/>
    <property type="match status" value="1"/>
</dbReference>
<reference evidence="7 8" key="1">
    <citation type="submission" date="2020-08" db="EMBL/GenBank/DDBJ databases">
        <title>Plant Genome Project.</title>
        <authorList>
            <person name="Zhang R.-G."/>
        </authorList>
    </citation>
    <scope>NUCLEOTIDE SEQUENCE [LARGE SCALE GENOMIC DNA]</scope>
    <source>
        <tissue evidence="7">Rhizome</tissue>
    </source>
</reference>
<dbReference type="GO" id="GO:0080044">
    <property type="term" value="F:quercetin 7-O-glucosyltransferase activity"/>
    <property type="evidence" value="ECO:0007669"/>
    <property type="project" value="TreeGrafter"/>
</dbReference>
<feature type="domain" description="Glycosyltransferase N-terminal" evidence="6">
    <location>
        <begin position="9"/>
        <end position="141"/>
    </location>
</feature>
<evidence type="ECO:0000256" key="4">
    <source>
        <dbReference type="RuleBase" id="RU003718"/>
    </source>
</evidence>
<dbReference type="EMBL" id="JACMSC010000002">
    <property type="protein sequence ID" value="KAG6531410.1"/>
    <property type="molecule type" value="Genomic_DNA"/>
</dbReference>
<dbReference type="OrthoDB" id="5835829at2759"/>
<dbReference type="FunFam" id="3.40.50.2000:FF:000027">
    <property type="entry name" value="Glycosyltransferase"/>
    <property type="match status" value="1"/>
</dbReference>
<comment type="caution">
    <text evidence="7">The sequence shown here is derived from an EMBL/GenBank/DDBJ whole genome shotgun (WGS) entry which is preliminary data.</text>
</comment>
<dbReference type="PANTHER" id="PTHR11926">
    <property type="entry name" value="GLUCOSYL/GLUCURONOSYL TRANSFERASES"/>
    <property type="match status" value="1"/>
</dbReference>
<dbReference type="AlphaFoldDB" id="A0A8J5HW21"/>
<sequence length="480" mass="52959">MAKAKPHAVCVPFPAQGHINAMLNLAEALHFMGFHITFVNTDFNHRRILRSRGPASLAGLSDFRFASIPDGLSPSDDDTDKNQDLVALCLSIKRHSAAPLRDLINALDDPSSGGPRVTCVISDAFTSFTLAVTDELAIPNIFFCSVSACGFWGFFYFKELMQRGIIPLKSEEDFTNGFLEAVIDWIPGMPNMRLKDLPKPLQTTNPNDALLNHTKDEAQASLHASAVLFNTFHDLDGPVLNAMSSVLPPVYDIGPVSLLCQHIPDPNFLTSADGGANLWSEDASCIEWLDEKEPGSVLYVNFGSLAVLTSEQLNEFAWGMASSGYHFLWVLRPDIMVGDRAVLPPGFEDETNNRSFVTSWCPQEKVLCHAAVGGFLTHCGWNSTLESIGAGVPMICWPFFGDQQPNCKYICSEWGIGMEIGEEVKREEVEMLIKELMGGQKGKEMRRKVLEWKERAVKAATPGGSSWRNLEKAVEDITMK</sequence>
<name>A0A8J5HW21_ZINOF</name>
<protein>
    <recommendedName>
        <fullName evidence="5">Glycosyltransferase</fullName>
        <ecNumber evidence="5">2.4.1.-</ecNumber>
    </recommendedName>
</protein>
<evidence type="ECO:0000256" key="2">
    <source>
        <dbReference type="ARBA" id="ARBA00022676"/>
    </source>
</evidence>
<evidence type="ECO:0000256" key="1">
    <source>
        <dbReference type="ARBA" id="ARBA00009995"/>
    </source>
</evidence>
<proteinExistence type="inferred from homology"/>
<dbReference type="FunFam" id="3.40.50.2000:FF:000065">
    <property type="entry name" value="Glycosyltransferase"/>
    <property type="match status" value="1"/>
</dbReference>
<dbReference type="PROSITE" id="PS00375">
    <property type="entry name" value="UDPGT"/>
    <property type="match status" value="1"/>
</dbReference>
<accession>A0A8J5HW21</accession>
<evidence type="ECO:0000313" key="8">
    <source>
        <dbReference type="Proteomes" id="UP000734854"/>
    </source>
</evidence>
<organism evidence="7 8">
    <name type="scientific">Zingiber officinale</name>
    <name type="common">Ginger</name>
    <name type="synonym">Amomum zingiber</name>
    <dbReference type="NCBI Taxonomy" id="94328"/>
    <lineage>
        <taxon>Eukaryota</taxon>
        <taxon>Viridiplantae</taxon>
        <taxon>Streptophyta</taxon>
        <taxon>Embryophyta</taxon>
        <taxon>Tracheophyta</taxon>
        <taxon>Spermatophyta</taxon>
        <taxon>Magnoliopsida</taxon>
        <taxon>Liliopsida</taxon>
        <taxon>Zingiberales</taxon>
        <taxon>Zingiberaceae</taxon>
        <taxon>Zingiber</taxon>
    </lineage>
</organism>
<evidence type="ECO:0000256" key="3">
    <source>
        <dbReference type="ARBA" id="ARBA00022679"/>
    </source>
</evidence>
<evidence type="ECO:0000313" key="7">
    <source>
        <dbReference type="EMBL" id="KAG6531410.1"/>
    </source>
</evidence>
<dbReference type="Pfam" id="PF26168">
    <property type="entry name" value="Glyco_transf_N"/>
    <property type="match status" value="1"/>
</dbReference>
<dbReference type="EC" id="2.4.1.-" evidence="5"/>
<dbReference type="GO" id="GO:0080043">
    <property type="term" value="F:quercetin 3-O-glucosyltransferase activity"/>
    <property type="evidence" value="ECO:0007669"/>
    <property type="project" value="TreeGrafter"/>
</dbReference>
<keyword evidence="8" id="KW-1185">Reference proteome</keyword>
<dbReference type="InterPro" id="IPR058980">
    <property type="entry name" value="Glyco_transf_N"/>
</dbReference>
<dbReference type="Pfam" id="PF00201">
    <property type="entry name" value="UDPGT"/>
    <property type="match status" value="1"/>
</dbReference>
<dbReference type="Proteomes" id="UP000734854">
    <property type="component" value="Unassembled WGS sequence"/>
</dbReference>
<keyword evidence="2 4" id="KW-0328">Glycosyltransferase</keyword>
<dbReference type="InterPro" id="IPR002213">
    <property type="entry name" value="UDP_glucos_trans"/>
</dbReference>
<evidence type="ECO:0000256" key="5">
    <source>
        <dbReference type="RuleBase" id="RU362057"/>
    </source>
</evidence>